<accession>A0A9P1BLR9</accession>
<dbReference type="EMBL" id="CAMXCT020000114">
    <property type="protein sequence ID" value="CAL1127471.1"/>
    <property type="molecule type" value="Genomic_DNA"/>
</dbReference>
<name>A0A9P1BLR9_9DINO</name>
<dbReference type="OrthoDB" id="410935at2759"/>
<keyword evidence="4" id="KW-1185">Reference proteome</keyword>
<evidence type="ECO:0000313" key="2">
    <source>
        <dbReference type="EMBL" id="CAI3974096.1"/>
    </source>
</evidence>
<evidence type="ECO:0000313" key="3">
    <source>
        <dbReference type="EMBL" id="CAL1127471.1"/>
    </source>
</evidence>
<organism evidence="2">
    <name type="scientific">Cladocopium goreaui</name>
    <dbReference type="NCBI Taxonomy" id="2562237"/>
    <lineage>
        <taxon>Eukaryota</taxon>
        <taxon>Sar</taxon>
        <taxon>Alveolata</taxon>
        <taxon>Dinophyceae</taxon>
        <taxon>Suessiales</taxon>
        <taxon>Symbiodiniaceae</taxon>
        <taxon>Cladocopium</taxon>
    </lineage>
</organism>
<dbReference type="Proteomes" id="UP001152797">
    <property type="component" value="Unassembled WGS sequence"/>
</dbReference>
<evidence type="ECO:0000256" key="1">
    <source>
        <dbReference type="SAM" id="MobiDB-lite"/>
    </source>
</evidence>
<comment type="caution">
    <text evidence="2">The sequence shown here is derived from an EMBL/GenBank/DDBJ whole genome shotgun (WGS) entry which is preliminary data.</text>
</comment>
<dbReference type="AlphaFoldDB" id="A0A9P1BLR9"/>
<sequence>MSLIESAAAFRQRCDEITTDGSLRVALDGQAIRTHSAMAFTMGTPQMTPTEDQFGALAQRVFGVAPSVGQMSAIRRVHFESTTLVISTIREKVTSEGAEKGDTTKKIPLAEKKQRRDDQLARLNGISMVGELDPSHALLDLANQMLESGVIIWLAPSKCSKRDDEAEWNSELKYQWCMMRRGLAFDQCRVLSWSVHQHWTNYMLNLMSRPVNPGFQQIKLDQLVRADRELWTLLAQEVSGSLKMDGNEIPLDKHVTRLATDPRVTMLLLPLPTNQRVTEAPDKPRPNAKAGPVRPAAKVSTKRKTRAERSCPEELKQYNTKVAAGQICWNYNMKDGCQLSTSGKPAKCSRGLHLCACCHKAGHSLVVCREAKKG</sequence>
<evidence type="ECO:0000313" key="4">
    <source>
        <dbReference type="Proteomes" id="UP001152797"/>
    </source>
</evidence>
<gene>
    <name evidence="2" type="ORF">C1SCF055_LOCUS2528</name>
</gene>
<proteinExistence type="predicted"/>
<dbReference type="EMBL" id="CAMXCT010000114">
    <property type="protein sequence ID" value="CAI3974096.1"/>
    <property type="molecule type" value="Genomic_DNA"/>
</dbReference>
<reference evidence="3" key="2">
    <citation type="submission" date="2024-04" db="EMBL/GenBank/DDBJ databases">
        <authorList>
            <person name="Chen Y."/>
            <person name="Shah S."/>
            <person name="Dougan E. K."/>
            <person name="Thang M."/>
            <person name="Chan C."/>
        </authorList>
    </citation>
    <scope>NUCLEOTIDE SEQUENCE [LARGE SCALE GENOMIC DNA]</scope>
</reference>
<feature type="region of interest" description="Disordered" evidence="1">
    <location>
        <begin position="275"/>
        <end position="311"/>
    </location>
</feature>
<dbReference type="EMBL" id="CAMXCT030000114">
    <property type="protein sequence ID" value="CAL4761408.1"/>
    <property type="molecule type" value="Genomic_DNA"/>
</dbReference>
<reference evidence="2" key="1">
    <citation type="submission" date="2022-10" db="EMBL/GenBank/DDBJ databases">
        <authorList>
            <person name="Chen Y."/>
            <person name="Dougan E. K."/>
            <person name="Chan C."/>
            <person name="Rhodes N."/>
            <person name="Thang M."/>
        </authorList>
    </citation>
    <scope>NUCLEOTIDE SEQUENCE</scope>
</reference>
<protein>
    <submittedName>
        <fullName evidence="2">Uncharacterized protein</fullName>
    </submittedName>
</protein>